<dbReference type="SMART" id="SM00846">
    <property type="entry name" value="Gp_dh_N"/>
    <property type="match status" value="1"/>
</dbReference>
<dbReference type="PROSITE" id="PS00071">
    <property type="entry name" value="GAPDH"/>
    <property type="match status" value="1"/>
</dbReference>
<dbReference type="SUPFAM" id="SSF51735">
    <property type="entry name" value="NAD(P)-binding Rossmann-fold domains"/>
    <property type="match status" value="1"/>
</dbReference>
<dbReference type="Gene3D" id="3.40.50.720">
    <property type="entry name" value="NAD(P)-binding Rossmann-like Domain"/>
    <property type="match status" value="1"/>
</dbReference>
<dbReference type="InterPro" id="IPR020829">
    <property type="entry name" value="GlycerAld_3-P_DH_cat"/>
</dbReference>
<organism evidence="6 7">
    <name type="scientific">Sulfobacillus acidophilus</name>
    <dbReference type="NCBI Taxonomy" id="53633"/>
    <lineage>
        <taxon>Bacteria</taxon>
        <taxon>Bacillati</taxon>
        <taxon>Bacillota</taxon>
        <taxon>Clostridia</taxon>
        <taxon>Eubacteriales</taxon>
        <taxon>Clostridiales Family XVII. Incertae Sedis</taxon>
        <taxon>Sulfobacillus</taxon>
    </lineage>
</organism>
<dbReference type="InterPro" id="IPR020830">
    <property type="entry name" value="GlycerAld_3-P_DH_AS"/>
</dbReference>
<feature type="domain" description="Glyceraldehyde 3-phosphate dehydrogenase NAD(P) binding" evidence="5">
    <location>
        <begin position="3"/>
        <end position="158"/>
    </location>
</feature>
<dbReference type="PANTHER" id="PTHR43148">
    <property type="entry name" value="GLYCERALDEHYDE-3-PHOSPHATE DEHYDROGENASE 2"/>
    <property type="match status" value="1"/>
</dbReference>
<sequence length="340" mass="36881">MVKRVAINGFGRIGRVVFRIINERAKEGKSDVVVHAINDLADIDTLAYLLKYDSVHGRFNGDVKVDGNKLVVNGKPIIVTNERDPARLPWKEYEIDTVLESTGLFLNREGAEKHLQAGAKRVLISAPTKGDGIDATICYGVNNEAFDSSMKVISTASCTTNCIVPIAKVLNDEFGIEKASVTTIHSYTNDQKVLDLPHKDKRRARAAALSMIPTTTGAAKAVALVLPELKGKFDGMAIRVPTPNVSLIDLVALLGKNTTAHEINAKLKNAALNQFKGIMAFSNEPLVSVDFLGTNTSSIVDGLSTKVLQGNFIKVLAWYDNEWGFANRAVDLLCMISSAD</sequence>
<dbReference type="CDD" id="cd05214">
    <property type="entry name" value="GAPDH_I_N"/>
    <property type="match status" value="1"/>
</dbReference>
<dbReference type="Pfam" id="PF00044">
    <property type="entry name" value="Gp_dh_N"/>
    <property type="match status" value="1"/>
</dbReference>
<dbReference type="PRINTS" id="PR00078">
    <property type="entry name" value="G3PDHDRGNASE"/>
</dbReference>
<dbReference type="EMBL" id="JAFITA010000002">
    <property type="protein sequence ID" value="MBN4077335.1"/>
    <property type="molecule type" value="Genomic_DNA"/>
</dbReference>
<accession>A0ABS3AW67</accession>
<evidence type="ECO:0000313" key="7">
    <source>
        <dbReference type="Proteomes" id="UP000765003"/>
    </source>
</evidence>
<dbReference type="NCBIfam" id="TIGR01534">
    <property type="entry name" value="GAPDH-I"/>
    <property type="match status" value="1"/>
</dbReference>
<proteinExistence type="inferred from homology"/>
<evidence type="ECO:0000259" key="5">
    <source>
        <dbReference type="SMART" id="SM00846"/>
    </source>
</evidence>
<dbReference type="InterPro" id="IPR036291">
    <property type="entry name" value="NAD(P)-bd_dom_sf"/>
</dbReference>
<dbReference type="PIRSF" id="PIRSF000149">
    <property type="entry name" value="GAP_DH"/>
    <property type="match status" value="1"/>
</dbReference>
<evidence type="ECO:0000256" key="1">
    <source>
        <dbReference type="ARBA" id="ARBA00007406"/>
    </source>
</evidence>
<keyword evidence="7" id="KW-1185">Reference proteome</keyword>
<comment type="similarity">
    <text evidence="1 3">Belongs to the glyceraldehyde-3-phosphate dehydrogenase family.</text>
</comment>
<evidence type="ECO:0000256" key="3">
    <source>
        <dbReference type="RuleBase" id="RU000397"/>
    </source>
</evidence>
<dbReference type="Pfam" id="PF02800">
    <property type="entry name" value="Gp_dh_C"/>
    <property type="match status" value="1"/>
</dbReference>
<evidence type="ECO:0000256" key="4">
    <source>
        <dbReference type="RuleBase" id="RU361160"/>
    </source>
</evidence>
<dbReference type="InterPro" id="IPR006424">
    <property type="entry name" value="Glyceraldehyde-3-P_DH_1"/>
</dbReference>
<name>A0ABS3AW67_9FIRM</name>
<dbReference type="CDD" id="cd18126">
    <property type="entry name" value="GAPDH_I_C"/>
    <property type="match status" value="1"/>
</dbReference>
<dbReference type="InterPro" id="IPR020828">
    <property type="entry name" value="GlycerAld_3-P_DH_NAD(P)-bd"/>
</dbReference>
<dbReference type="EC" id="1.2.1.-" evidence="4"/>
<reference evidence="6" key="1">
    <citation type="submission" date="2021-02" db="EMBL/GenBank/DDBJ databases">
        <title>Activity-based single-cell genomes from oceanic crustal fluid captures similar information to metagenomic and metatranscriptomic surveys with orders of magnitude less sampling.</title>
        <authorList>
            <person name="D'Angelo T.S."/>
            <person name="Orcutt B.N."/>
        </authorList>
    </citation>
    <scope>NUCLEOTIDE SEQUENCE [LARGE SCALE GENOMIC DNA]</scope>
    <source>
        <strain evidence="6">AH-315-E05</strain>
    </source>
</reference>
<evidence type="ECO:0000256" key="2">
    <source>
        <dbReference type="ARBA" id="ARBA00023002"/>
    </source>
</evidence>
<dbReference type="InterPro" id="IPR020831">
    <property type="entry name" value="GlycerAld/Erythrose_P_DH"/>
</dbReference>
<dbReference type="SUPFAM" id="SSF55347">
    <property type="entry name" value="Glyceraldehyde-3-phosphate dehydrogenase-like, C-terminal domain"/>
    <property type="match status" value="1"/>
</dbReference>
<dbReference type="Gene3D" id="3.30.360.10">
    <property type="entry name" value="Dihydrodipicolinate Reductase, domain 2"/>
    <property type="match status" value="1"/>
</dbReference>
<protein>
    <recommendedName>
        <fullName evidence="4">Glyceraldehyde-3-phosphate dehydrogenase</fullName>
        <ecNumber evidence="4">1.2.1.-</ecNumber>
    </recommendedName>
</protein>
<evidence type="ECO:0000313" key="6">
    <source>
        <dbReference type="EMBL" id="MBN4077335.1"/>
    </source>
</evidence>
<dbReference type="Proteomes" id="UP000765003">
    <property type="component" value="Unassembled WGS sequence"/>
</dbReference>
<keyword evidence="2 4" id="KW-0560">Oxidoreductase</keyword>
<gene>
    <name evidence="6" type="primary">gap</name>
    <name evidence="6" type="ORF">JYT19_00320</name>
</gene>
<comment type="caution">
    <text evidence="6">The sequence shown here is derived from an EMBL/GenBank/DDBJ whole genome shotgun (WGS) entry which is preliminary data.</text>
</comment>